<comment type="caution">
    <text evidence="1">The sequence shown here is derived from an EMBL/GenBank/DDBJ whole genome shotgun (WGS) entry which is preliminary data.</text>
</comment>
<organism evidence="1">
    <name type="scientific">marine sediment metagenome</name>
    <dbReference type="NCBI Taxonomy" id="412755"/>
    <lineage>
        <taxon>unclassified sequences</taxon>
        <taxon>metagenomes</taxon>
        <taxon>ecological metagenomes</taxon>
    </lineage>
</organism>
<dbReference type="AlphaFoldDB" id="A0A0F9CZF5"/>
<gene>
    <name evidence="1" type="ORF">LCGC14_2262080</name>
</gene>
<evidence type="ECO:0000313" key="1">
    <source>
        <dbReference type="EMBL" id="KKL54768.1"/>
    </source>
</evidence>
<protein>
    <submittedName>
        <fullName evidence="1">Uncharacterized protein</fullName>
    </submittedName>
</protein>
<dbReference type="EMBL" id="LAZR01031085">
    <property type="protein sequence ID" value="KKL54768.1"/>
    <property type="molecule type" value="Genomic_DNA"/>
</dbReference>
<reference evidence="1" key="1">
    <citation type="journal article" date="2015" name="Nature">
        <title>Complex archaea that bridge the gap between prokaryotes and eukaryotes.</title>
        <authorList>
            <person name="Spang A."/>
            <person name="Saw J.H."/>
            <person name="Jorgensen S.L."/>
            <person name="Zaremba-Niedzwiedzka K."/>
            <person name="Martijn J."/>
            <person name="Lind A.E."/>
            <person name="van Eijk R."/>
            <person name="Schleper C."/>
            <person name="Guy L."/>
            <person name="Ettema T.J."/>
        </authorList>
    </citation>
    <scope>NUCLEOTIDE SEQUENCE</scope>
</reference>
<name>A0A0F9CZF5_9ZZZZ</name>
<accession>A0A0F9CZF5</accession>
<proteinExistence type="predicted"/>
<sequence length="94" mass="11030">MNDVESVRKLIRSTDLSNKLNPRQLSILKHAIKRPGYIYTIKEHKNTHAIAYDTSRNDLLDLSDKYELLIKVKEGRGYIFISPSNIEERIRDMK</sequence>